<evidence type="ECO:0000313" key="3">
    <source>
        <dbReference type="Proteomes" id="UP000499080"/>
    </source>
</evidence>
<keyword evidence="3" id="KW-1185">Reference proteome</keyword>
<dbReference type="EMBL" id="BGPR01000008">
    <property type="protein sequence ID" value="GBL75702.1"/>
    <property type="molecule type" value="Genomic_DNA"/>
</dbReference>
<comment type="caution">
    <text evidence="2">The sequence shown here is derived from an EMBL/GenBank/DDBJ whole genome shotgun (WGS) entry which is preliminary data.</text>
</comment>
<organism evidence="2 3">
    <name type="scientific">Araneus ventricosus</name>
    <name type="common">Orbweaver spider</name>
    <name type="synonym">Epeira ventricosa</name>
    <dbReference type="NCBI Taxonomy" id="182803"/>
    <lineage>
        <taxon>Eukaryota</taxon>
        <taxon>Metazoa</taxon>
        <taxon>Ecdysozoa</taxon>
        <taxon>Arthropoda</taxon>
        <taxon>Chelicerata</taxon>
        <taxon>Arachnida</taxon>
        <taxon>Araneae</taxon>
        <taxon>Araneomorphae</taxon>
        <taxon>Entelegynae</taxon>
        <taxon>Araneoidea</taxon>
        <taxon>Araneidae</taxon>
        <taxon>Araneus</taxon>
    </lineage>
</organism>
<name>A0A4Y2A797_ARAVE</name>
<evidence type="ECO:0000313" key="2">
    <source>
        <dbReference type="EMBL" id="GBL75702.1"/>
    </source>
</evidence>
<proteinExistence type="predicted"/>
<dbReference type="Pfam" id="PF26100">
    <property type="entry name" value="RAG1_RNase_H"/>
    <property type="match status" value="1"/>
</dbReference>
<sequence length="320" mass="36818">MRGSVFQAQKRSSLSEDQALVLMVDANLSIHQYKVILQQTNKIHKNMYPIYHKIKVAKQLFYPSDVNVTETFGEIKLQSLMDHTIMRLSKVQEDVLKFIRDLRSLDIVKWGCDGVEQSRYKQKFSSKNCSDASLFSISIVPIQIYSVNDQKIKKIVWQNSSPCSTRYCRPVKFLFAEETLNVIKTAEVKRIKEQVSLLPTKISINDMEVSVKPTLIFCMIDGKICNAVAGCESTQTCYLCGAKPSEMNKERITMQKTINRDLLSTGLSPLHTWIRFFECILHLSYRFEIKPRRAENKNKVTENGSNTAHKFFAILKSQLK</sequence>
<protein>
    <recommendedName>
        <fullName evidence="1">V(D)J recombination-activating protein 1 RNase H domain-containing protein</fullName>
    </recommendedName>
</protein>
<dbReference type="OrthoDB" id="8197165at2759"/>
<dbReference type="AlphaFoldDB" id="A0A4Y2A797"/>
<evidence type="ECO:0000259" key="1">
    <source>
        <dbReference type="Pfam" id="PF26100"/>
    </source>
</evidence>
<reference evidence="2 3" key="1">
    <citation type="journal article" date="2019" name="Sci. Rep.">
        <title>Orb-weaving spider Araneus ventricosus genome elucidates the spidroin gene catalogue.</title>
        <authorList>
            <person name="Kono N."/>
            <person name="Nakamura H."/>
            <person name="Ohtoshi R."/>
            <person name="Moran D.A.P."/>
            <person name="Shinohara A."/>
            <person name="Yoshida Y."/>
            <person name="Fujiwara M."/>
            <person name="Mori M."/>
            <person name="Tomita M."/>
            <person name="Arakawa K."/>
        </authorList>
    </citation>
    <scope>NUCLEOTIDE SEQUENCE [LARGE SCALE GENOMIC DNA]</scope>
</reference>
<gene>
    <name evidence="2" type="ORF">AVEN_155009_1</name>
</gene>
<dbReference type="Proteomes" id="UP000499080">
    <property type="component" value="Unassembled WGS sequence"/>
</dbReference>
<accession>A0A4Y2A797</accession>
<feature type="domain" description="V(D)J recombination-activating protein 1 RNase H" evidence="1">
    <location>
        <begin position="107"/>
        <end position="232"/>
    </location>
</feature>
<dbReference type="InterPro" id="IPR058554">
    <property type="entry name" value="RAG1_RNase_H"/>
</dbReference>